<evidence type="ECO:0000256" key="6">
    <source>
        <dbReference type="ARBA" id="ARBA00023136"/>
    </source>
</evidence>
<keyword evidence="2" id="KW-0813">Transport</keyword>
<evidence type="ECO:0000256" key="4">
    <source>
        <dbReference type="ARBA" id="ARBA00022692"/>
    </source>
</evidence>
<dbReference type="EMBL" id="JAVTLL010000006">
    <property type="protein sequence ID" value="MDT7841283.1"/>
    <property type="molecule type" value="Genomic_DNA"/>
</dbReference>
<feature type="region of interest" description="Disordered" evidence="7">
    <location>
        <begin position="396"/>
        <end position="422"/>
    </location>
</feature>
<evidence type="ECO:0000256" key="3">
    <source>
        <dbReference type="ARBA" id="ARBA00022475"/>
    </source>
</evidence>
<comment type="subcellular location">
    <subcellularLocation>
        <location evidence="1">Cell membrane</location>
        <topology evidence="1">Multi-pass membrane protein</topology>
    </subcellularLocation>
</comment>
<dbReference type="PANTHER" id="PTHR23517">
    <property type="entry name" value="RESISTANCE PROTEIN MDTM, PUTATIVE-RELATED-RELATED"/>
    <property type="match status" value="1"/>
</dbReference>
<feature type="transmembrane region" description="Helical" evidence="8">
    <location>
        <begin position="367"/>
        <end position="389"/>
    </location>
</feature>
<organism evidence="9 10">
    <name type="scientific">Streptomyces justiciae</name>
    <dbReference type="NCBI Taxonomy" id="2780140"/>
    <lineage>
        <taxon>Bacteria</taxon>
        <taxon>Bacillati</taxon>
        <taxon>Actinomycetota</taxon>
        <taxon>Actinomycetes</taxon>
        <taxon>Kitasatosporales</taxon>
        <taxon>Streptomycetaceae</taxon>
        <taxon>Streptomyces</taxon>
    </lineage>
</organism>
<keyword evidence="5 8" id="KW-1133">Transmembrane helix</keyword>
<dbReference type="RefSeq" id="WP_314200199.1">
    <property type="nucleotide sequence ID" value="NZ_JAVTLL010000006.1"/>
</dbReference>
<keyword evidence="6 8" id="KW-0472">Membrane</keyword>
<dbReference type="SUPFAM" id="SSF103473">
    <property type="entry name" value="MFS general substrate transporter"/>
    <property type="match status" value="1"/>
</dbReference>
<evidence type="ECO:0000313" key="10">
    <source>
        <dbReference type="Proteomes" id="UP001257948"/>
    </source>
</evidence>
<evidence type="ECO:0000256" key="5">
    <source>
        <dbReference type="ARBA" id="ARBA00022989"/>
    </source>
</evidence>
<proteinExistence type="predicted"/>
<feature type="transmembrane region" description="Helical" evidence="8">
    <location>
        <begin position="341"/>
        <end position="361"/>
    </location>
</feature>
<feature type="transmembrane region" description="Helical" evidence="8">
    <location>
        <begin position="76"/>
        <end position="95"/>
    </location>
</feature>
<feature type="transmembrane region" description="Helical" evidence="8">
    <location>
        <begin position="284"/>
        <end position="311"/>
    </location>
</feature>
<keyword evidence="10" id="KW-1185">Reference proteome</keyword>
<evidence type="ECO:0000256" key="7">
    <source>
        <dbReference type="SAM" id="MobiDB-lite"/>
    </source>
</evidence>
<keyword evidence="4 8" id="KW-0812">Transmembrane</keyword>
<feature type="transmembrane region" description="Helical" evidence="8">
    <location>
        <begin position="249"/>
        <end position="272"/>
    </location>
</feature>
<dbReference type="Gene3D" id="1.20.1250.20">
    <property type="entry name" value="MFS general substrate transporter like domains"/>
    <property type="match status" value="2"/>
</dbReference>
<keyword evidence="3" id="KW-1003">Cell membrane</keyword>
<dbReference type="Pfam" id="PF07690">
    <property type="entry name" value="MFS_1"/>
    <property type="match status" value="1"/>
</dbReference>
<dbReference type="PANTHER" id="PTHR23517:SF2">
    <property type="entry name" value="MULTIDRUG RESISTANCE PROTEIN MDTH"/>
    <property type="match status" value="1"/>
</dbReference>
<evidence type="ECO:0000313" key="9">
    <source>
        <dbReference type="EMBL" id="MDT7841283.1"/>
    </source>
</evidence>
<gene>
    <name evidence="9" type="ORF">RQC66_11105</name>
</gene>
<feature type="transmembrane region" description="Helical" evidence="8">
    <location>
        <begin position="12"/>
        <end position="35"/>
    </location>
</feature>
<feature type="transmembrane region" description="Helical" evidence="8">
    <location>
        <begin position="211"/>
        <end position="229"/>
    </location>
</feature>
<evidence type="ECO:0000256" key="8">
    <source>
        <dbReference type="SAM" id="Phobius"/>
    </source>
</evidence>
<dbReference type="InterPro" id="IPR036259">
    <property type="entry name" value="MFS_trans_sf"/>
</dbReference>
<name>A0ABU3LQE6_9ACTN</name>
<feature type="transmembrane region" description="Helical" evidence="8">
    <location>
        <begin position="41"/>
        <end position="64"/>
    </location>
</feature>
<evidence type="ECO:0000256" key="1">
    <source>
        <dbReference type="ARBA" id="ARBA00004651"/>
    </source>
</evidence>
<sequence length="422" mass="43071">MRALREVPRAVWLLACGTFVNMVVSVGFAFVFLYATGPRGLGAGAAGVLVGVGGAGLVAGNFTGGWYGDRFGHRRVLLCAAVVSGVLLGAVPLLSTPVLYVALPLAQYASGVQRAAQAALVAVIVPEGVRRQAFAVVRAAANGGFTVGPVLGALVATRFSYDWLYVGEGVGSVGLAWWTGRVVSVGRGVTRRRGRSGQGGEGGGVWGALRARPAVLVLLPAIVVIDVVYRQQYSTFPVFLADHGMDARVYGTLLAVNGGILLCLEVPVAVVLRKRSPLRVVGVGLVLVGAGYGVLLVGAGVGAAVVMMALLTLGEALYKTTATAYVADQAPDQMVGRFQSLYAGASISGVVLAAPLGGGLYAVAPGVVWPVCAGLGLGAGVAVLLTDVFPRPRRPYPFPPPGAAAPSTPPHLGAPPPDPRRP</sequence>
<dbReference type="InterPro" id="IPR050171">
    <property type="entry name" value="MFS_Transporters"/>
</dbReference>
<comment type="caution">
    <text evidence="9">The sequence shown here is derived from an EMBL/GenBank/DDBJ whole genome shotgun (WGS) entry which is preliminary data.</text>
</comment>
<protein>
    <submittedName>
        <fullName evidence="9">MFS transporter</fullName>
    </submittedName>
</protein>
<evidence type="ECO:0000256" key="2">
    <source>
        <dbReference type="ARBA" id="ARBA00022448"/>
    </source>
</evidence>
<dbReference type="InterPro" id="IPR011701">
    <property type="entry name" value="MFS"/>
</dbReference>
<dbReference type="Proteomes" id="UP001257948">
    <property type="component" value="Unassembled WGS sequence"/>
</dbReference>
<accession>A0ABU3LQE6</accession>
<reference evidence="10" key="1">
    <citation type="submission" date="2023-07" db="EMBL/GenBank/DDBJ databases">
        <title>Draft genome sequence of the endophytic actinobacterium Streptomyces justiciae WPN32, a potential antibiotic producer.</title>
        <authorList>
            <person name="Yasawong M."/>
            <person name="Pana W."/>
            <person name="Ganta P."/>
            <person name="Santapan N."/>
            <person name="Songngamsuk T."/>
            <person name="Phatcharaharikarn M."/>
            <person name="Kerdtoob S."/>
            <person name="Nantapong N."/>
        </authorList>
    </citation>
    <scope>NUCLEOTIDE SEQUENCE [LARGE SCALE GENOMIC DNA]</scope>
    <source>
        <strain evidence="10">WPN32</strain>
    </source>
</reference>